<dbReference type="Proteomes" id="UP000675121">
    <property type="component" value="Unassembled WGS sequence"/>
</dbReference>
<dbReference type="AlphaFoldDB" id="A0A9N8N0D6"/>
<evidence type="ECO:0000313" key="2">
    <source>
        <dbReference type="EMBL" id="CAE6931938.1"/>
    </source>
</evidence>
<dbReference type="PANTHER" id="PTHR37951:SF1">
    <property type="entry name" value="TYPE VI SECRETION SYSTEM COMPONENT TSSA1"/>
    <property type="match status" value="1"/>
</dbReference>
<dbReference type="PANTHER" id="PTHR37951">
    <property type="entry name" value="CYTOPLASMIC PROTEIN-RELATED"/>
    <property type="match status" value="1"/>
</dbReference>
<evidence type="ECO:0000259" key="1">
    <source>
        <dbReference type="Pfam" id="PF06812"/>
    </source>
</evidence>
<reference evidence="2" key="1">
    <citation type="submission" date="2021-02" db="EMBL/GenBank/DDBJ databases">
        <authorList>
            <person name="Vanwijnsberghe S."/>
        </authorList>
    </citation>
    <scope>NUCLEOTIDE SEQUENCE</scope>
    <source>
        <strain evidence="2">R-70211</strain>
    </source>
</reference>
<name>A0A9N8N0D6_9BURK</name>
<dbReference type="EMBL" id="CAJNAS010000015">
    <property type="protein sequence ID" value="CAE6931938.1"/>
    <property type="molecule type" value="Genomic_DNA"/>
</dbReference>
<gene>
    <name evidence="2" type="ORF">R70211_05160</name>
</gene>
<evidence type="ECO:0000313" key="3">
    <source>
        <dbReference type="Proteomes" id="UP000675121"/>
    </source>
</evidence>
<comment type="caution">
    <text evidence="2">The sequence shown here is derived from an EMBL/GenBank/DDBJ whole genome shotgun (WGS) entry which is preliminary data.</text>
</comment>
<dbReference type="InterPro" id="IPR010657">
    <property type="entry name" value="ImpA_N"/>
</dbReference>
<keyword evidence="3" id="KW-1185">Reference proteome</keyword>
<dbReference type="RefSeq" id="WP_201076756.1">
    <property type="nucleotide sequence ID" value="NZ_CAJNAS010000015.1"/>
</dbReference>
<dbReference type="NCBIfam" id="TIGR03363">
    <property type="entry name" value="VI_chp_8"/>
    <property type="match status" value="1"/>
</dbReference>
<proteinExistence type="predicted"/>
<protein>
    <recommendedName>
        <fullName evidence="1">ImpA N-terminal domain-containing protein</fullName>
    </recommendedName>
</protein>
<organism evidence="2 3">
    <name type="scientific">Paraburkholderia domus</name>
    <dbReference type="NCBI Taxonomy" id="2793075"/>
    <lineage>
        <taxon>Bacteria</taxon>
        <taxon>Pseudomonadati</taxon>
        <taxon>Pseudomonadota</taxon>
        <taxon>Betaproteobacteria</taxon>
        <taxon>Burkholderiales</taxon>
        <taxon>Burkholderiaceae</taxon>
        <taxon>Paraburkholderia</taxon>
    </lineage>
</organism>
<dbReference type="InterPro" id="IPR017740">
    <property type="entry name" value="TssA-like"/>
</dbReference>
<dbReference type="Pfam" id="PF06812">
    <property type="entry name" value="ImpA_N"/>
    <property type="match status" value="1"/>
</dbReference>
<feature type="domain" description="ImpA N-terminal" evidence="1">
    <location>
        <begin position="12"/>
        <end position="133"/>
    </location>
</feature>
<accession>A0A9N8N0D6</accession>
<sequence>MTNTLSLDQIDSLNPEQPCGIDLEYDAAFTALQQAATGAREQQFGDTLIPAVAPDWHHVKTLAVDLLGRSVDLRIITLLTQAWTEIDGLPGYAKGLALAAETLEQQWDNVHPQLRIEGEFDPLVRVNAVAALTDSKGAGRAARDATLLRLGSGDLSLREAAAILEGNPGAISGNGPSSPGGIQKTALRAALAAEQTQLTAVPQLLDSIERIRQQITTKLDISWVPSASAVEDPLQTVQRAILASRVRGDPQTPSGVEPAVKQAHSVAAHVARAPVVCTPIGSRESVMRALEDACVYLEQTEPSHPAPLLIRRAQRLMQMNFYDIVRDVAPAALPQLDVLAGRAQSTSDNLNG</sequence>